<protein>
    <submittedName>
        <fullName evidence="5">Putative transmembrane protein</fullName>
    </submittedName>
</protein>
<dbReference type="AlphaFoldDB" id="A0A147BQR8"/>
<feature type="chain" id="PRO_5007542714" evidence="2">
    <location>
        <begin position="23"/>
        <end position="651"/>
    </location>
</feature>
<feature type="signal peptide" evidence="2">
    <location>
        <begin position="1"/>
        <end position="22"/>
    </location>
</feature>
<evidence type="ECO:0000259" key="3">
    <source>
        <dbReference type="Pfam" id="PF24384"/>
    </source>
</evidence>
<evidence type="ECO:0000256" key="1">
    <source>
        <dbReference type="SAM" id="Phobius"/>
    </source>
</evidence>
<dbReference type="Gene3D" id="3.60.21.10">
    <property type="match status" value="1"/>
</dbReference>
<dbReference type="InterPro" id="IPR056230">
    <property type="entry name" value="TMEM62_C"/>
</dbReference>
<dbReference type="SUPFAM" id="SSF56300">
    <property type="entry name" value="Metallo-dependent phosphatases"/>
    <property type="match status" value="1"/>
</dbReference>
<sequence length="651" mass="73023">MSCTKKTVLMLVVFILVSVLVARIQDAIEVEEPWTVRPETASMDVVLDDRYRHLMHFVQVTDTHLSVLADPGRAVDLKEFIRDTIMNVIKPPVVVMTGDIADSVRPGFLQSGQQREEWQLYWRAIYETGVTRQLAWLDIRGNHDNLNLASFGSDHNFYRVYSVRGRVHPHSYSYTHREGADTYSFIAVDTCTDPGIKRPFNFVGSLPEDQLSALLEMKEESRRSNFTVWFGHHPTSSVASVEIRELMRHSGPYLCGHFHTFGGLFRELYLLQPTGALELELADWKHGRTYRLAAVDHGLFSFVDVTYRQWPIILVTNPKSALLSMPSIEPLGRMARSTHVRVLVFSPEPVARARFSVDGGEWASLRHVNGSPLWVAPWAPQRFTNGLHELRVQVTDVNNTVLAEHRTEFSLDGARPVFSLAIRLLLQGGISALQALFGLLVCACLLPLCWFKLVQASCKGQLGRGSAGGCRGCCSGFALRMHLLVSVDVLFWPLLLFPVYVAVGPWFVGELVDGHYGVCFLWGTYLRGRLLPSGLSYLFATAFLLFCYVPLVVFLMHALWRRRLALTTGAPMASGLWLALVLALQWTWSAPYIVAYGYLAFLLGFLCTGAPLASLVAWQVVRTLPHHRMETFERLLGTSRCDLGPTKAGSS</sequence>
<feature type="transmembrane region" description="Helical" evidence="1">
    <location>
        <begin position="598"/>
        <end position="621"/>
    </location>
</feature>
<proteinExistence type="predicted"/>
<keyword evidence="2" id="KW-0732">Signal</keyword>
<evidence type="ECO:0000259" key="4">
    <source>
        <dbReference type="Pfam" id="PF24394"/>
    </source>
</evidence>
<feature type="transmembrane region" description="Helical" evidence="1">
    <location>
        <begin position="489"/>
        <end position="508"/>
    </location>
</feature>
<feature type="transmembrane region" description="Helical" evidence="1">
    <location>
        <begin position="432"/>
        <end position="454"/>
    </location>
</feature>
<keyword evidence="1" id="KW-0472">Membrane</keyword>
<evidence type="ECO:0000313" key="5">
    <source>
        <dbReference type="EMBL" id="JAR93114.1"/>
    </source>
</evidence>
<dbReference type="InterPro" id="IPR029052">
    <property type="entry name" value="Metallo-depent_PP-like"/>
</dbReference>
<reference evidence="5" key="1">
    <citation type="journal article" date="2018" name="PLoS Negl. Trop. Dis.">
        <title>Sialome diversity of ticks revealed by RNAseq of single tick salivary glands.</title>
        <authorList>
            <person name="Perner J."/>
            <person name="Kropackova S."/>
            <person name="Kopacek P."/>
            <person name="Ribeiro J.M."/>
        </authorList>
    </citation>
    <scope>NUCLEOTIDE SEQUENCE</scope>
    <source>
        <strain evidence="5">Siblings of single egg batch collected in Ceske Budejovice</strain>
        <tissue evidence="5">Salivary glands</tissue>
    </source>
</reference>
<dbReference type="EMBL" id="GEGO01002290">
    <property type="protein sequence ID" value="JAR93114.1"/>
    <property type="molecule type" value="Transcribed_RNA"/>
</dbReference>
<dbReference type="InterPro" id="IPR041871">
    <property type="entry name" value="MPP_TMEM62"/>
</dbReference>
<dbReference type="CDD" id="cd07401">
    <property type="entry name" value="MPP_TMEM62_N"/>
    <property type="match status" value="1"/>
</dbReference>
<keyword evidence="1 5" id="KW-0812">Transmembrane</keyword>
<dbReference type="Pfam" id="PF24394">
    <property type="entry name" value="TMEM62_C"/>
    <property type="match status" value="1"/>
</dbReference>
<dbReference type="Pfam" id="PF24384">
    <property type="entry name" value="Ig_TMM62"/>
    <property type="match status" value="1"/>
</dbReference>
<dbReference type="PANTHER" id="PTHR14795:SF0">
    <property type="entry name" value="TRANSMEMBRANE PROTEIN 62"/>
    <property type="match status" value="1"/>
</dbReference>
<feature type="domain" description="TMEM62 C-terminal" evidence="4">
    <location>
        <begin position="441"/>
        <end position="563"/>
    </location>
</feature>
<accession>A0A147BQR8</accession>
<feature type="transmembrane region" description="Helical" evidence="1">
    <location>
        <begin position="564"/>
        <end position="586"/>
    </location>
</feature>
<dbReference type="InterPro" id="IPR056229">
    <property type="entry name" value="Ig_TMM62"/>
</dbReference>
<feature type="transmembrane region" description="Helical" evidence="1">
    <location>
        <begin position="535"/>
        <end position="557"/>
    </location>
</feature>
<evidence type="ECO:0000256" key="2">
    <source>
        <dbReference type="SAM" id="SignalP"/>
    </source>
</evidence>
<keyword evidence="1" id="KW-1133">Transmembrane helix</keyword>
<name>A0A147BQR8_IXORI</name>
<feature type="domain" description="TMEM62 Ig-like" evidence="3">
    <location>
        <begin position="309"/>
        <end position="414"/>
    </location>
</feature>
<dbReference type="PANTHER" id="PTHR14795">
    <property type="entry name" value="HELICASE RELATED"/>
    <property type="match status" value="1"/>
</dbReference>
<organism evidence="5">
    <name type="scientific">Ixodes ricinus</name>
    <name type="common">Common tick</name>
    <name type="synonym">Acarus ricinus</name>
    <dbReference type="NCBI Taxonomy" id="34613"/>
    <lineage>
        <taxon>Eukaryota</taxon>
        <taxon>Metazoa</taxon>
        <taxon>Ecdysozoa</taxon>
        <taxon>Arthropoda</taxon>
        <taxon>Chelicerata</taxon>
        <taxon>Arachnida</taxon>
        <taxon>Acari</taxon>
        <taxon>Parasitiformes</taxon>
        <taxon>Ixodida</taxon>
        <taxon>Ixodoidea</taxon>
        <taxon>Ixodidae</taxon>
        <taxon>Ixodinae</taxon>
        <taxon>Ixodes</taxon>
    </lineage>
</organism>